<dbReference type="GO" id="GO:0010608">
    <property type="term" value="P:post-transcriptional regulation of gene expression"/>
    <property type="evidence" value="ECO:0007669"/>
    <property type="project" value="TreeGrafter"/>
</dbReference>
<dbReference type="InterPro" id="IPR011989">
    <property type="entry name" value="ARM-like"/>
</dbReference>
<dbReference type="SUPFAM" id="SSF48371">
    <property type="entry name" value="ARM repeat"/>
    <property type="match status" value="1"/>
</dbReference>
<feature type="domain" description="PUM-HD" evidence="4">
    <location>
        <begin position="33"/>
        <end position="376"/>
    </location>
</feature>
<evidence type="ECO:0000259" key="4">
    <source>
        <dbReference type="PROSITE" id="PS50303"/>
    </source>
</evidence>
<dbReference type="Pfam" id="PF00806">
    <property type="entry name" value="PUF"/>
    <property type="match status" value="5"/>
</dbReference>
<organism evidence="5 6">
    <name type="scientific">Effrenium voratum</name>
    <dbReference type="NCBI Taxonomy" id="2562239"/>
    <lineage>
        <taxon>Eukaryota</taxon>
        <taxon>Sar</taxon>
        <taxon>Alveolata</taxon>
        <taxon>Dinophyceae</taxon>
        <taxon>Suessiales</taxon>
        <taxon>Symbiodiniaceae</taxon>
        <taxon>Effrenium</taxon>
    </lineage>
</organism>
<dbReference type="PROSITE" id="PS50303">
    <property type="entry name" value="PUM_HD"/>
    <property type="match status" value="1"/>
</dbReference>
<gene>
    <name evidence="5" type="ORF">EVOR1521_LOCUS19340</name>
</gene>
<sequence length="384" mass="42559">MTPCVPAMGPMLAVQAMQMKGQPAAQMNVVAMMPGQCIVAMRVHTETVKDSGFRPMPSTPSTGTPPSTSDEEAEDLDNRQRRKPATKPRSWQPGPVAAGLVRNPAADFFAQHSQERLQRQLQGDRQEVTKALGALKGHVWDLSCHQAGCRLVQLALESASQQQASELASELKGHVQQAMASPHANYVVQKIVTRLLWSSCSFVAEELLRAAVQMSHQRFGCRIFCRLLEFHARQDTALRLVDEILQEAADLCCHPFGHHVVQSILEEHGFEQHCDVVAHVIGSDVLAFAKDQNASYLVEKVLCTSSLAYQEALLAALRPFLAHLAVSRFGCYVARAVVEHPRTHRATALEEIRMCLPELRKTKHGQLLMADLGFVRRFPRKPSN</sequence>
<dbReference type="Proteomes" id="UP001178507">
    <property type="component" value="Unassembled WGS sequence"/>
</dbReference>
<name>A0AA36N558_9DINO</name>
<dbReference type="InterPro" id="IPR001313">
    <property type="entry name" value="Pumilio_RNA-bd_rpt"/>
</dbReference>
<dbReference type="InterPro" id="IPR033133">
    <property type="entry name" value="PUM-HD"/>
</dbReference>
<reference evidence="5" key="1">
    <citation type="submission" date="2023-08" db="EMBL/GenBank/DDBJ databases">
        <authorList>
            <person name="Chen Y."/>
            <person name="Shah S."/>
            <person name="Dougan E. K."/>
            <person name="Thang M."/>
            <person name="Chan C."/>
        </authorList>
    </citation>
    <scope>NUCLEOTIDE SEQUENCE</scope>
</reference>
<keyword evidence="1" id="KW-0677">Repeat</keyword>
<protein>
    <recommendedName>
        <fullName evidence="4">PUM-HD domain-containing protein</fullName>
    </recommendedName>
</protein>
<dbReference type="PANTHER" id="PTHR12537">
    <property type="entry name" value="RNA BINDING PROTEIN PUMILIO-RELATED"/>
    <property type="match status" value="1"/>
</dbReference>
<evidence type="ECO:0000256" key="3">
    <source>
        <dbReference type="SAM" id="MobiDB-lite"/>
    </source>
</evidence>
<feature type="compositionally biased region" description="Low complexity" evidence="3">
    <location>
        <begin position="59"/>
        <end position="68"/>
    </location>
</feature>
<dbReference type="Gene3D" id="1.25.10.10">
    <property type="entry name" value="Leucine-rich Repeat Variant"/>
    <property type="match status" value="1"/>
</dbReference>
<feature type="region of interest" description="Disordered" evidence="3">
    <location>
        <begin position="50"/>
        <end position="97"/>
    </location>
</feature>
<dbReference type="PROSITE" id="PS50302">
    <property type="entry name" value="PUM"/>
    <property type="match status" value="2"/>
</dbReference>
<feature type="repeat" description="Pumilio" evidence="2">
    <location>
        <begin position="243"/>
        <end position="279"/>
    </location>
</feature>
<comment type="caution">
    <text evidence="5">The sequence shown here is derived from an EMBL/GenBank/DDBJ whole genome shotgun (WGS) entry which is preliminary data.</text>
</comment>
<evidence type="ECO:0000313" key="5">
    <source>
        <dbReference type="EMBL" id="CAJ1394747.1"/>
    </source>
</evidence>
<dbReference type="SMART" id="SM00025">
    <property type="entry name" value="Pumilio"/>
    <property type="match status" value="6"/>
</dbReference>
<dbReference type="InterPro" id="IPR016024">
    <property type="entry name" value="ARM-type_fold"/>
</dbReference>
<feature type="repeat" description="Pumilio" evidence="2">
    <location>
        <begin position="134"/>
        <end position="169"/>
    </location>
</feature>
<evidence type="ECO:0000256" key="2">
    <source>
        <dbReference type="PROSITE-ProRule" id="PRU00317"/>
    </source>
</evidence>
<evidence type="ECO:0000313" key="6">
    <source>
        <dbReference type="Proteomes" id="UP001178507"/>
    </source>
</evidence>
<dbReference type="EMBL" id="CAUJNA010002935">
    <property type="protein sequence ID" value="CAJ1394747.1"/>
    <property type="molecule type" value="Genomic_DNA"/>
</dbReference>
<accession>A0AA36N558</accession>
<evidence type="ECO:0000256" key="1">
    <source>
        <dbReference type="ARBA" id="ARBA00022737"/>
    </source>
</evidence>
<proteinExistence type="predicted"/>
<dbReference type="GO" id="GO:0003729">
    <property type="term" value="F:mRNA binding"/>
    <property type="evidence" value="ECO:0007669"/>
    <property type="project" value="TreeGrafter"/>
</dbReference>
<dbReference type="PANTHER" id="PTHR12537:SF12">
    <property type="entry name" value="MATERNAL PROTEIN PUMILIO"/>
    <property type="match status" value="1"/>
</dbReference>
<dbReference type="AlphaFoldDB" id="A0AA36N558"/>
<keyword evidence="6" id="KW-1185">Reference proteome</keyword>
<dbReference type="GO" id="GO:0005737">
    <property type="term" value="C:cytoplasm"/>
    <property type="evidence" value="ECO:0007669"/>
    <property type="project" value="TreeGrafter"/>
</dbReference>